<evidence type="ECO:0008006" key="3">
    <source>
        <dbReference type="Google" id="ProtNLM"/>
    </source>
</evidence>
<evidence type="ECO:0000313" key="1">
    <source>
        <dbReference type="EMBL" id="KCZ96318.1"/>
    </source>
</evidence>
<dbReference type="OrthoDB" id="8480244at2"/>
<gene>
    <name evidence="1" type="ORF">HHI_01525</name>
</gene>
<proteinExistence type="predicted"/>
<dbReference type="AlphaFoldDB" id="A0A059FZY2"/>
<protein>
    <recommendedName>
        <fullName evidence="3">PAS domain-containing protein</fullName>
    </recommendedName>
</protein>
<name>A0A059FZY2_9PROT</name>
<sequence>MRQQNVFAGVTDAQQVLLQHWQSRRDGEGRVARDNIDPGALRSALACISIVEVDEAGESRFRIAGSRLREIFGVEARGMRLAEIAGAHGECYALGLSAALERGEPVGGVIEIGGRIHAWLRLPLAGDDGQLNQVLCHDELLPSRRMLRPVQKDAGLIQHPKPRYAA</sequence>
<dbReference type="Pfam" id="PF07310">
    <property type="entry name" value="PAS_5"/>
    <property type="match status" value="1"/>
</dbReference>
<evidence type="ECO:0000313" key="2">
    <source>
        <dbReference type="Proteomes" id="UP000025061"/>
    </source>
</evidence>
<accession>A0A059FZY2</accession>
<comment type="caution">
    <text evidence="1">The sequence shown here is derived from an EMBL/GenBank/DDBJ whole genome shotgun (WGS) entry which is preliminary data.</text>
</comment>
<keyword evidence="2" id="KW-1185">Reference proteome</keyword>
<organism evidence="1 2">
    <name type="scientific">Hyphomonas hirschiana VP5</name>
    <dbReference type="NCBI Taxonomy" id="1280951"/>
    <lineage>
        <taxon>Bacteria</taxon>
        <taxon>Pseudomonadati</taxon>
        <taxon>Pseudomonadota</taxon>
        <taxon>Alphaproteobacteria</taxon>
        <taxon>Hyphomonadales</taxon>
        <taxon>Hyphomonadaceae</taxon>
        <taxon>Hyphomonas</taxon>
    </lineage>
</organism>
<dbReference type="RefSeq" id="WP_011645768.1">
    <property type="nucleotide sequence ID" value="NZ_ARYI01000001.1"/>
</dbReference>
<dbReference type="Proteomes" id="UP000025061">
    <property type="component" value="Unassembled WGS sequence"/>
</dbReference>
<dbReference type="InterPro" id="IPR009922">
    <property type="entry name" value="DUF1457"/>
</dbReference>
<dbReference type="PATRIC" id="fig|1280951.3.peg.308"/>
<dbReference type="EMBL" id="ARYI01000001">
    <property type="protein sequence ID" value="KCZ96318.1"/>
    <property type="molecule type" value="Genomic_DNA"/>
</dbReference>
<reference evidence="1 2" key="1">
    <citation type="submission" date="2013-04" db="EMBL/GenBank/DDBJ databases">
        <title>Hyphomonas hirschiana VP5 Genome Sequencing.</title>
        <authorList>
            <person name="Lai Q."/>
            <person name="Shao Z."/>
        </authorList>
    </citation>
    <scope>NUCLEOTIDE SEQUENCE [LARGE SCALE GENOMIC DNA]</scope>
    <source>
        <strain evidence="1 2">VP5</strain>
    </source>
</reference>